<keyword evidence="2" id="KW-1185">Reference proteome</keyword>
<dbReference type="EMBL" id="BPLQ01009030">
    <property type="protein sequence ID" value="GIY41051.1"/>
    <property type="molecule type" value="Genomic_DNA"/>
</dbReference>
<comment type="caution">
    <text evidence="1">The sequence shown here is derived from an EMBL/GenBank/DDBJ whole genome shotgun (WGS) entry which is preliminary data.</text>
</comment>
<name>A0AAV4T6Y7_9ARAC</name>
<sequence>MGYTTETKGKRKDLNNLVWQSTEEESWFREHRCHCWRTSSSSQDLWTTSEGYLDVREGIPAEILAILSEIIDYYPRISLSESAFHLQMPFHPGYCAYPQQ</sequence>
<evidence type="ECO:0000313" key="2">
    <source>
        <dbReference type="Proteomes" id="UP001054837"/>
    </source>
</evidence>
<dbReference type="AlphaFoldDB" id="A0AAV4T6Y7"/>
<gene>
    <name evidence="1" type="ORF">CDAR_96951</name>
</gene>
<organism evidence="1 2">
    <name type="scientific">Caerostris darwini</name>
    <dbReference type="NCBI Taxonomy" id="1538125"/>
    <lineage>
        <taxon>Eukaryota</taxon>
        <taxon>Metazoa</taxon>
        <taxon>Ecdysozoa</taxon>
        <taxon>Arthropoda</taxon>
        <taxon>Chelicerata</taxon>
        <taxon>Arachnida</taxon>
        <taxon>Araneae</taxon>
        <taxon>Araneomorphae</taxon>
        <taxon>Entelegynae</taxon>
        <taxon>Araneoidea</taxon>
        <taxon>Araneidae</taxon>
        <taxon>Caerostris</taxon>
    </lineage>
</organism>
<dbReference type="Proteomes" id="UP001054837">
    <property type="component" value="Unassembled WGS sequence"/>
</dbReference>
<evidence type="ECO:0000313" key="1">
    <source>
        <dbReference type="EMBL" id="GIY41051.1"/>
    </source>
</evidence>
<protein>
    <submittedName>
        <fullName evidence="1">Uncharacterized protein</fullName>
    </submittedName>
</protein>
<accession>A0AAV4T6Y7</accession>
<reference evidence="1 2" key="1">
    <citation type="submission" date="2021-06" db="EMBL/GenBank/DDBJ databases">
        <title>Caerostris darwini draft genome.</title>
        <authorList>
            <person name="Kono N."/>
            <person name="Arakawa K."/>
        </authorList>
    </citation>
    <scope>NUCLEOTIDE SEQUENCE [LARGE SCALE GENOMIC DNA]</scope>
</reference>
<proteinExistence type="predicted"/>